<dbReference type="Proteomes" id="UP000285060">
    <property type="component" value="Unassembled WGS sequence"/>
</dbReference>
<evidence type="ECO:0000256" key="4">
    <source>
        <dbReference type="ARBA" id="ARBA00022825"/>
    </source>
</evidence>
<keyword evidence="4" id="KW-0720">Serine protease</keyword>
<dbReference type="VEuPathDB" id="FungiDB:H310_14317"/>
<evidence type="ECO:0000313" key="6">
    <source>
        <dbReference type="Proteomes" id="UP000285060"/>
    </source>
</evidence>
<dbReference type="AlphaFoldDB" id="A0A418B8W9"/>
<dbReference type="Gene3D" id="2.130.10.10">
    <property type="entry name" value="YVTN repeat-like/Quinoprotein amine dehydrogenase"/>
    <property type="match status" value="1"/>
</dbReference>
<dbReference type="SUPFAM" id="SSF52317">
    <property type="entry name" value="Class I glutamine amidotransferase-like"/>
    <property type="match status" value="1"/>
</dbReference>
<evidence type="ECO:0000256" key="2">
    <source>
        <dbReference type="ARBA" id="ARBA00022670"/>
    </source>
</evidence>
<dbReference type="PANTHER" id="PTHR20842:SF0">
    <property type="entry name" value="ALPHA-ASPARTYL DIPEPTIDASE"/>
    <property type="match status" value="1"/>
</dbReference>
<name>A0A418B8W9_9STRA</name>
<dbReference type="CDD" id="cd03146">
    <property type="entry name" value="GAT1_Peptidase_E"/>
    <property type="match status" value="1"/>
</dbReference>
<dbReference type="InterPro" id="IPR036322">
    <property type="entry name" value="WD40_repeat_dom_sf"/>
</dbReference>
<gene>
    <name evidence="5" type="ORF">DYB32_000780</name>
</gene>
<keyword evidence="2" id="KW-0645">Protease</keyword>
<evidence type="ECO:0000313" key="5">
    <source>
        <dbReference type="EMBL" id="RHY34628.1"/>
    </source>
</evidence>
<sequence>MDQLHEKSKGGRPRDPVWNEFEIVNDPQKKRLCACVWCRQEMKSEPKRMLLHLTNKCVGVDFETKQKYIARCSTEATKLPRPPKDDTASLLNVNRITQIAAPTSRKIVVAGGNFHTAFIHFVASLTGKPRPRVCFLPTAAGDRDSTIMTFYQDCASLDVEPHVQLSFVSSSKHHQSFDDVLLSMDAIVCSGGNTLNQQAIWRAQGIDIVLRKAWERGIVLGGASAGSLCWFEEGTTDGRPKELSTVKCLGFLQGSHCPHYDGEPERRTFYHKLVYSGEMKPGYACDNDAGIYFEDFSVKNILSARAEAKVYYVSVADGKLSELELPTTHYIKSSPWQRQVRRRGGACSTMTRGIALSKPLCRFDGLVVVGMEDPHEKNRLVLTNFRATASMVATSAASLPLANTVRDLQWVNATIVAAAIGKDIQLVQVPPAGDGTVGCLMGGPITMAHSDAIREMAMPPPGVGRDGCILSGGFDETVCVTDLDKEDVVLKFDARNVVSSVRWMPGECTVHRGTKFQLCVDVANHVSWTTDGGMFSLADLRVRSSTGQIHFESPLAFGHSGGLFSHDYLSPTTVVLGYESGHVACMDLRRPTKEAWYGRCIHSFQPTSQHSYAVYKTPLAAVGDVRKLPSSTAEVALFGASGWVA</sequence>
<protein>
    <recommendedName>
        <fullName evidence="7">BED-type domain-containing protein</fullName>
    </recommendedName>
</protein>
<dbReference type="Gene3D" id="3.40.50.880">
    <property type="match status" value="1"/>
</dbReference>
<dbReference type="SUPFAM" id="SSF50978">
    <property type="entry name" value="WD40 repeat-like"/>
    <property type="match status" value="1"/>
</dbReference>
<comment type="similarity">
    <text evidence="1">Belongs to the peptidase S51 family.</text>
</comment>
<keyword evidence="3" id="KW-0378">Hydrolase</keyword>
<accession>A0A418B8W9</accession>
<reference evidence="5 6" key="1">
    <citation type="submission" date="2018-08" db="EMBL/GenBank/DDBJ databases">
        <title>Aphanomyces genome sequencing and annotation.</title>
        <authorList>
            <person name="Minardi D."/>
            <person name="Oidtmann B."/>
            <person name="Van Der Giezen M."/>
            <person name="Studholme D.J."/>
        </authorList>
    </citation>
    <scope>NUCLEOTIDE SEQUENCE [LARGE SCALE GENOMIC DNA]</scope>
    <source>
        <strain evidence="5 6">NJM0002</strain>
    </source>
</reference>
<dbReference type="PANTHER" id="PTHR20842">
    <property type="entry name" value="PROTEASE S51 ALPHA-ASPARTYL DIPEPTIDASE"/>
    <property type="match status" value="1"/>
</dbReference>
<evidence type="ECO:0008006" key="7">
    <source>
        <dbReference type="Google" id="ProtNLM"/>
    </source>
</evidence>
<evidence type="ECO:0000256" key="3">
    <source>
        <dbReference type="ARBA" id="ARBA00022801"/>
    </source>
</evidence>
<dbReference type="VEuPathDB" id="FungiDB:H310_14315"/>
<dbReference type="GO" id="GO:0006508">
    <property type="term" value="P:proteolysis"/>
    <property type="evidence" value="ECO:0007669"/>
    <property type="project" value="UniProtKB-KW"/>
</dbReference>
<dbReference type="InterPro" id="IPR029062">
    <property type="entry name" value="Class_I_gatase-like"/>
</dbReference>
<evidence type="ECO:0000256" key="1">
    <source>
        <dbReference type="ARBA" id="ARBA00006534"/>
    </source>
</evidence>
<dbReference type="EMBL" id="QUSY01000022">
    <property type="protein sequence ID" value="RHY34628.1"/>
    <property type="molecule type" value="Genomic_DNA"/>
</dbReference>
<comment type="caution">
    <text evidence="5">The sequence shown here is derived from an EMBL/GenBank/DDBJ whole genome shotgun (WGS) entry which is preliminary data.</text>
</comment>
<proteinExistence type="inferred from homology"/>
<organism evidence="5 6">
    <name type="scientific">Aphanomyces invadans</name>
    <dbReference type="NCBI Taxonomy" id="157072"/>
    <lineage>
        <taxon>Eukaryota</taxon>
        <taxon>Sar</taxon>
        <taxon>Stramenopiles</taxon>
        <taxon>Oomycota</taxon>
        <taxon>Saprolegniomycetes</taxon>
        <taxon>Saprolegniales</taxon>
        <taxon>Verrucalvaceae</taxon>
        <taxon>Aphanomyces</taxon>
    </lineage>
</organism>
<dbReference type="GO" id="GO:0008236">
    <property type="term" value="F:serine-type peptidase activity"/>
    <property type="evidence" value="ECO:0007669"/>
    <property type="project" value="UniProtKB-KW"/>
</dbReference>
<dbReference type="Pfam" id="PF03575">
    <property type="entry name" value="Peptidase_S51"/>
    <property type="match status" value="1"/>
</dbReference>
<keyword evidence="6" id="KW-1185">Reference proteome</keyword>
<dbReference type="InterPro" id="IPR005320">
    <property type="entry name" value="Peptidase_S51"/>
</dbReference>
<dbReference type="InterPro" id="IPR015943">
    <property type="entry name" value="WD40/YVTN_repeat-like_dom_sf"/>
</dbReference>